<accession>A0A9I9DE24</accession>
<name>A0A9I9DE24_CUCME</name>
<evidence type="ECO:0000313" key="2">
    <source>
        <dbReference type="EnsemblPlants" id="MELO3C016727.2.1"/>
    </source>
</evidence>
<reference evidence="2" key="1">
    <citation type="submission" date="2023-03" db="UniProtKB">
        <authorList>
            <consortium name="EnsemblPlants"/>
        </authorList>
    </citation>
    <scope>IDENTIFICATION</scope>
</reference>
<feature type="compositionally biased region" description="Basic and acidic residues" evidence="1">
    <location>
        <begin position="1"/>
        <end position="11"/>
    </location>
</feature>
<feature type="region of interest" description="Disordered" evidence="1">
    <location>
        <begin position="1"/>
        <end position="21"/>
    </location>
</feature>
<organism evidence="2">
    <name type="scientific">Cucumis melo</name>
    <name type="common">Muskmelon</name>
    <dbReference type="NCBI Taxonomy" id="3656"/>
    <lineage>
        <taxon>Eukaryota</taxon>
        <taxon>Viridiplantae</taxon>
        <taxon>Streptophyta</taxon>
        <taxon>Embryophyta</taxon>
        <taxon>Tracheophyta</taxon>
        <taxon>Spermatophyta</taxon>
        <taxon>Magnoliopsida</taxon>
        <taxon>eudicotyledons</taxon>
        <taxon>Gunneridae</taxon>
        <taxon>Pentapetalae</taxon>
        <taxon>rosids</taxon>
        <taxon>fabids</taxon>
        <taxon>Cucurbitales</taxon>
        <taxon>Cucurbitaceae</taxon>
        <taxon>Benincaseae</taxon>
        <taxon>Cucumis</taxon>
    </lineage>
</organism>
<sequence>MHPHLGHDCSRTEASSTARRARLGAPARYKEGWMVQQAFMRMGDCDGDRSFMDKHQLEQTQSTRLRFGCCDAWEMVDGRGGGAAWDVAAWASDEHKLDGELRRRWRL</sequence>
<proteinExistence type="predicted"/>
<protein>
    <submittedName>
        <fullName evidence="2">Uncharacterized protein</fullName>
    </submittedName>
</protein>
<dbReference type="AlphaFoldDB" id="A0A9I9DE24"/>
<evidence type="ECO:0000256" key="1">
    <source>
        <dbReference type="SAM" id="MobiDB-lite"/>
    </source>
</evidence>
<dbReference type="Gramene" id="MELO3C016727.2.1">
    <property type="protein sequence ID" value="MELO3C016727.2.1"/>
    <property type="gene ID" value="MELO3C016727.2"/>
</dbReference>
<dbReference type="EnsemblPlants" id="MELO3C016727.2.1">
    <property type="protein sequence ID" value="MELO3C016727.2.1"/>
    <property type="gene ID" value="MELO3C016727.2"/>
</dbReference>